<comment type="caution">
    <text evidence="1">The sequence shown here is derived from an EMBL/GenBank/DDBJ whole genome shotgun (WGS) entry which is preliminary data.</text>
</comment>
<name>A0A3S5AS46_9PLAT</name>
<gene>
    <name evidence="1" type="ORF">PXEA_LOCUS37352</name>
</gene>
<sequence length="44" mass="4871">MDYMTAAAVCGVSWLGLIRLPSAWSKKQNLTHHRVSNGSADKLR</sequence>
<evidence type="ECO:0000313" key="1">
    <source>
        <dbReference type="EMBL" id="VEL43912.1"/>
    </source>
</evidence>
<dbReference type="EMBL" id="CAAALY010286755">
    <property type="protein sequence ID" value="VEL43912.1"/>
    <property type="molecule type" value="Genomic_DNA"/>
</dbReference>
<keyword evidence="2" id="KW-1185">Reference proteome</keyword>
<organism evidence="1 2">
    <name type="scientific">Protopolystoma xenopodis</name>
    <dbReference type="NCBI Taxonomy" id="117903"/>
    <lineage>
        <taxon>Eukaryota</taxon>
        <taxon>Metazoa</taxon>
        <taxon>Spiralia</taxon>
        <taxon>Lophotrochozoa</taxon>
        <taxon>Platyhelminthes</taxon>
        <taxon>Monogenea</taxon>
        <taxon>Polyopisthocotylea</taxon>
        <taxon>Polystomatidea</taxon>
        <taxon>Polystomatidae</taxon>
        <taxon>Protopolystoma</taxon>
    </lineage>
</organism>
<proteinExistence type="predicted"/>
<dbReference type="AlphaFoldDB" id="A0A3S5AS46"/>
<protein>
    <submittedName>
        <fullName evidence="1">Uncharacterized protein</fullName>
    </submittedName>
</protein>
<reference evidence="1" key="1">
    <citation type="submission" date="2018-11" db="EMBL/GenBank/DDBJ databases">
        <authorList>
            <consortium name="Pathogen Informatics"/>
        </authorList>
    </citation>
    <scope>NUCLEOTIDE SEQUENCE</scope>
</reference>
<evidence type="ECO:0000313" key="2">
    <source>
        <dbReference type="Proteomes" id="UP000784294"/>
    </source>
</evidence>
<accession>A0A3S5AS46</accession>
<dbReference type="Proteomes" id="UP000784294">
    <property type="component" value="Unassembled WGS sequence"/>
</dbReference>